<gene>
    <name evidence="2" type="ORF">MKW98_021146</name>
</gene>
<evidence type="ECO:0000259" key="1">
    <source>
        <dbReference type="Pfam" id="PF00326"/>
    </source>
</evidence>
<evidence type="ECO:0000313" key="3">
    <source>
        <dbReference type="Proteomes" id="UP001202328"/>
    </source>
</evidence>
<feature type="domain" description="Peptidase S9 prolyl oligopeptidase catalytic" evidence="1">
    <location>
        <begin position="25"/>
        <end position="89"/>
    </location>
</feature>
<dbReference type="InterPro" id="IPR029058">
    <property type="entry name" value="AB_hydrolase_fold"/>
</dbReference>
<dbReference type="AlphaFoldDB" id="A0AAD4TA74"/>
<comment type="caution">
    <text evidence="2">The sequence shown here is derived from an EMBL/GenBank/DDBJ whole genome shotgun (WGS) entry which is preliminary data.</text>
</comment>
<evidence type="ECO:0000313" key="2">
    <source>
        <dbReference type="EMBL" id="KAI3944688.1"/>
    </source>
</evidence>
<keyword evidence="3" id="KW-1185">Reference proteome</keyword>
<dbReference type="PANTHER" id="PTHR43056">
    <property type="entry name" value="PEPTIDASE S9 PROLYL OLIGOPEPTIDASE"/>
    <property type="match status" value="1"/>
</dbReference>
<dbReference type="InterPro" id="IPR001375">
    <property type="entry name" value="Peptidase_S9_cat"/>
</dbReference>
<sequence>MGVFDFVSYKDTGEDGSKLNLVGGSEEAYFERSSINFVDKFSFPVILFQGLEDKVVTPDQARKIYTALKQKGLPVALVEYEGEQHGSAASSLVVFFEIDGLNWDSWLRWLQLKETRAIFELVTEQQHLDMPELLWKGEGLGSLSD</sequence>
<proteinExistence type="predicted"/>
<organism evidence="2 3">
    <name type="scientific">Papaver atlanticum</name>
    <dbReference type="NCBI Taxonomy" id="357466"/>
    <lineage>
        <taxon>Eukaryota</taxon>
        <taxon>Viridiplantae</taxon>
        <taxon>Streptophyta</taxon>
        <taxon>Embryophyta</taxon>
        <taxon>Tracheophyta</taxon>
        <taxon>Spermatophyta</taxon>
        <taxon>Magnoliopsida</taxon>
        <taxon>Ranunculales</taxon>
        <taxon>Papaveraceae</taxon>
        <taxon>Papaveroideae</taxon>
        <taxon>Papaver</taxon>
    </lineage>
</organism>
<accession>A0AAD4TA74</accession>
<reference evidence="2" key="1">
    <citation type="submission" date="2022-04" db="EMBL/GenBank/DDBJ databases">
        <title>A functionally conserved STORR gene fusion in Papaver species that diverged 16.8 million years ago.</title>
        <authorList>
            <person name="Catania T."/>
        </authorList>
    </citation>
    <scope>NUCLEOTIDE SEQUENCE</scope>
    <source>
        <strain evidence="2">S-188037</strain>
    </source>
</reference>
<dbReference type="PANTHER" id="PTHR43056:SF5">
    <property type="entry name" value="PEPTIDASE S9 PROLYL OLIGOPEPTIDASE CATALYTIC DOMAIN-CONTAINING PROTEIN"/>
    <property type="match status" value="1"/>
</dbReference>
<protein>
    <recommendedName>
        <fullName evidence="1">Peptidase S9 prolyl oligopeptidase catalytic domain-containing protein</fullName>
    </recommendedName>
</protein>
<dbReference type="EMBL" id="JAJJMB010004025">
    <property type="protein sequence ID" value="KAI3944688.1"/>
    <property type="molecule type" value="Genomic_DNA"/>
</dbReference>
<dbReference type="GO" id="GO:0008236">
    <property type="term" value="F:serine-type peptidase activity"/>
    <property type="evidence" value="ECO:0007669"/>
    <property type="project" value="InterPro"/>
</dbReference>
<dbReference type="InterPro" id="IPR050585">
    <property type="entry name" value="Xaa-Pro_dipeptidyl-ppase/CocE"/>
</dbReference>
<name>A0AAD4TA74_9MAGN</name>
<dbReference type="SUPFAM" id="SSF53474">
    <property type="entry name" value="alpha/beta-Hydrolases"/>
    <property type="match status" value="1"/>
</dbReference>
<dbReference type="Proteomes" id="UP001202328">
    <property type="component" value="Unassembled WGS sequence"/>
</dbReference>
<dbReference type="Gene3D" id="3.40.50.1820">
    <property type="entry name" value="alpha/beta hydrolase"/>
    <property type="match status" value="1"/>
</dbReference>
<dbReference type="Pfam" id="PF00326">
    <property type="entry name" value="Peptidase_S9"/>
    <property type="match status" value="1"/>
</dbReference>
<dbReference type="GO" id="GO:0006508">
    <property type="term" value="P:proteolysis"/>
    <property type="evidence" value="ECO:0007669"/>
    <property type="project" value="InterPro"/>
</dbReference>